<dbReference type="InterPro" id="IPR055946">
    <property type="entry name" value="DUF7524"/>
</dbReference>
<keyword evidence="2" id="KW-0812">Transmembrane</keyword>
<feature type="region of interest" description="Disordered" evidence="1">
    <location>
        <begin position="107"/>
        <end position="129"/>
    </location>
</feature>
<dbReference type="EMBL" id="KE356560">
    <property type="protein sequence ID" value="ERG90956.1"/>
    <property type="molecule type" value="Genomic_DNA"/>
</dbReference>
<dbReference type="HOGENOM" id="CLU_092684_1_0_2"/>
<feature type="transmembrane region" description="Helical" evidence="2">
    <location>
        <begin position="178"/>
        <end position="200"/>
    </location>
</feature>
<protein>
    <submittedName>
        <fullName evidence="3">Uncharacterized protein</fullName>
    </submittedName>
</protein>
<feature type="transmembrane region" description="Helical" evidence="2">
    <location>
        <begin position="151"/>
        <end position="172"/>
    </location>
</feature>
<feature type="compositionally biased region" description="Acidic residues" evidence="1">
    <location>
        <begin position="109"/>
        <end position="121"/>
    </location>
</feature>
<name>U1PFR4_9EURY</name>
<reference evidence="3 4" key="1">
    <citation type="journal article" date="2013" name="PLoS ONE">
        <title>Assembly-driven community genomics of a hypersaline microbial ecosystem.</title>
        <authorList>
            <person name="Podell S."/>
            <person name="Ugalde J.A."/>
            <person name="Narasingarao P."/>
            <person name="Banfield J.F."/>
            <person name="Heidelberg K.B."/>
            <person name="Allen E.E."/>
        </authorList>
    </citation>
    <scope>NUCLEOTIDE SEQUENCE [LARGE SCALE GENOMIC DNA]</scope>
    <source>
        <strain evidence="4">J07HQW1</strain>
    </source>
</reference>
<proteinExistence type="predicted"/>
<gene>
    <name evidence="3" type="ORF">J07HQW1_00987</name>
</gene>
<dbReference type="Proteomes" id="UP000030649">
    <property type="component" value="Unassembled WGS sequence"/>
</dbReference>
<organism evidence="3 4">
    <name type="scientific">Haloquadratum walsbyi J07HQW1</name>
    <dbReference type="NCBI Taxonomy" id="1238424"/>
    <lineage>
        <taxon>Archaea</taxon>
        <taxon>Methanobacteriati</taxon>
        <taxon>Methanobacteriota</taxon>
        <taxon>Stenosarchaea group</taxon>
        <taxon>Halobacteria</taxon>
        <taxon>Halobacteriales</taxon>
        <taxon>Haloferacaceae</taxon>
        <taxon>Haloquadratum</taxon>
    </lineage>
</organism>
<keyword evidence="2" id="KW-0472">Membrane</keyword>
<dbReference type="AlphaFoldDB" id="U1PFR4"/>
<evidence type="ECO:0000256" key="1">
    <source>
        <dbReference type="SAM" id="MobiDB-lite"/>
    </source>
</evidence>
<dbReference type="Pfam" id="PF24368">
    <property type="entry name" value="DUF7524"/>
    <property type="match status" value="1"/>
</dbReference>
<sequence>MVEPLTVRLNVGKLYAVDAPDAFTAREDFDIELQNMGESVHVHLRFDEELSRGARLPEVNHYVKSDESRRVGVRVSTHQSPIEGELTVASGYGSESDYVHVTIAAAESNTDETTGETEDQEASNTDSGSVLTRGWEWVQARGDTKSEIGGIAAVSGLALVALVVAVVIAMIVPDSLTVLLVGTVLGMVVAVALGLLLNILDN</sequence>
<evidence type="ECO:0000313" key="4">
    <source>
        <dbReference type="Proteomes" id="UP000030649"/>
    </source>
</evidence>
<keyword evidence="2" id="KW-1133">Transmembrane helix</keyword>
<accession>U1PFR4</accession>
<dbReference type="STRING" id="1238424.J07HQW1_00987"/>
<evidence type="ECO:0000256" key="2">
    <source>
        <dbReference type="SAM" id="Phobius"/>
    </source>
</evidence>
<evidence type="ECO:0000313" key="3">
    <source>
        <dbReference type="EMBL" id="ERG90956.1"/>
    </source>
</evidence>